<dbReference type="RefSeq" id="XP_038809274.1">
    <property type="nucleotide sequence ID" value="XM_038954594.1"/>
</dbReference>
<reference evidence="2 3" key="1">
    <citation type="journal article" date="2020" name="Genome Biol. Evol.">
        <title>Comparative genomics of Sclerotiniaceae.</title>
        <authorList>
            <person name="Valero Jimenez C.A."/>
            <person name="Steentjes M."/>
            <person name="Scholten O.E."/>
            <person name="Van Kan J.A.L."/>
        </authorList>
    </citation>
    <scope>NUCLEOTIDE SEQUENCE [LARGE SCALE GENOMIC DNA]</scope>
    <source>
        <strain evidence="2 3">B1</strain>
    </source>
</reference>
<dbReference type="Proteomes" id="UP000783213">
    <property type="component" value="Unassembled WGS sequence"/>
</dbReference>
<gene>
    <name evidence="2" type="ORF">EAE98_006971</name>
</gene>
<dbReference type="GeneID" id="62233745"/>
<proteinExistence type="predicted"/>
<organism evidence="2 3">
    <name type="scientific">Botrytis deweyae</name>
    <dbReference type="NCBI Taxonomy" id="2478750"/>
    <lineage>
        <taxon>Eukaryota</taxon>
        <taxon>Fungi</taxon>
        <taxon>Dikarya</taxon>
        <taxon>Ascomycota</taxon>
        <taxon>Pezizomycotina</taxon>
        <taxon>Leotiomycetes</taxon>
        <taxon>Helotiales</taxon>
        <taxon>Sclerotiniaceae</taxon>
        <taxon>Botrytis</taxon>
    </lineage>
</organism>
<feature type="region of interest" description="Disordered" evidence="1">
    <location>
        <begin position="41"/>
        <end position="63"/>
    </location>
</feature>
<protein>
    <recommendedName>
        <fullName evidence="4">B box-type domain-containing protein</fullName>
    </recommendedName>
</protein>
<evidence type="ECO:0000256" key="1">
    <source>
        <dbReference type="SAM" id="MobiDB-lite"/>
    </source>
</evidence>
<dbReference type="EMBL" id="RCSX01000015">
    <property type="protein sequence ID" value="KAF7925746.1"/>
    <property type="molecule type" value="Genomic_DNA"/>
</dbReference>
<evidence type="ECO:0000313" key="3">
    <source>
        <dbReference type="Proteomes" id="UP000783213"/>
    </source>
</evidence>
<keyword evidence="3" id="KW-1185">Reference proteome</keyword>
<evidence type="ECO:0008006" key="4">
    <source>
        <dbReference type="Google" id="ProtNLM"/>
    </source>
</evidence>
<comment type="caution">
    <text evidence="2">The sequence shown here is derived from an EMBL/GenBank/DDBJ whole genome shotgun (WGS) entry which is preliminary data.</text>
</comment>
<sequence length="173" mass="19237">MDADMSTPFTPSSLLMVPDSDTFYRIPPNFAPLRSPTSIYKPQFQGPLPLPRQDTLSPEKERKSDRVMKGFTGLNFRPGVEIGNGDKNLSSAPSMKPTSTSCPKNSSLNHLYGFYWTCCSKIAEEAKVLDSMRSMTESAVKRLCKKKNSLAENKCEECGHLVCRECEKVAECA</sequence>
<accession>A0ABQ7IJ86</accession>
<evidence type="ECO:0000313" key="2">
    <source>
        <dbReference type="EMBL" id="KAF7925746.1"/>
    </source>
</evidence>
<name>A0ABQ7IJ86_9HELO</name>